<dbReference type="GO" id="GO:0004674">
    <property type="term" value="F:protein serine/threonine kinase activity"/>
    <property type="evidence" value="ECO:0007669"/>
    <property type="project" value="UniProtKB-KW"/>
</dbReference>
<name>A0ABV6J3N6_9BACL</name>
<evidence type="ECO:0000313" key="3">
    <source>
        <dbReference type="Proteomes" id="UP001589818"/>
    </source>
</evidence>
<accession>A0ABV6J3N6</accession>
<comment type="caution">
    <text evidence="2">The sequence shown here is derived from an EMBL/GenBank/DDBJ whole genome shotgun (WGS) entry which is preliminary data.</text>
</comment>
<sequence length="221" mass="25399">MTNPIEIRELAAWVERSLLPELLIESMHPREPIIVRQYPEPWIKLGAGNYAGVFVHPLADDLVIKVYTPGRDGFEDEVQVYDRLGEHSAYSQCYYANEANSYQYLILKRLRGKTLYQCILEGTAIPAQAIKDIDEALDYARSRGLRPHDVHGKNVMIHEGRGLVVDVSDFLKQDTCSMWSDLKKAYNHLYLPYLSKRPVPVPEWIMNGVRKGYRLFKSSTS</sequence>
<dbReference type="InterPro" id="IPR052396">
    <property type="entry name" value="Meiotic_Drive_Suppr_Kinase"/>
</dbReference>
<dbReference type="Gene3D" id="1.10.510.10">
    <property type="entry name" value="Transferase(Phosphotransferase) domain 1"/>
    <property type="match status" value="1"/>
</dbReference>
<keyword evidence="3" id="KW-1185">Reference proteome</keyword>
<keyword evidence="2" id="KW-0418">Kinase</keyword>
<proteinExistence type="predicted"/>
<evidence type="ECO:0000313" key="2">
    <source>
        <dbReference type="EMBL" id="MFC0390498.1"/>
    </source>
</evidence>
<dbReference type="PANTHER" id="PTHR37171:SF1">
    <property type="entry name" value="SERINE_THREONINE-PROTEIN KINASE YRZF-RELATED"/>
    <property type="match status" value="1"/>
</dbReference>
<dbReference type="InterPro" id="IPR011009">
    <property type="entry name" value="Kinase-like_dom_sf"/>
</dbReference>
<keyword evidence="2" id="KW-0808">Transferase</keyword>
<dbReference type="PANTHER" id="PTHR37171">
    <property type="entry name" value="SERINE/THREONINE-PROTEIN KINASE YRZF-RELATED"/>
    <property type="match status" value="1"/>
</dbReference>
<dbReference type="SUPFAM" id="SSF56112">
    <property type="entry name" value="Protein kinase-like (PK-like)"/>
    <property type="match status" value="1"/>
</dbReference>
<dbReference type="RefSeq" id="WP_204820117.1">
    <property type="nucleotide sequence ID" value="NZ_JANHOF010000010.1"/>
</dbReference>
<dbReference type="Proteomes" id="UP001589818">
    <property type="component" value="Unassembled WGS sequence"/>
</dbReference>
<dbReference type="PROSITE" id="PS50011">
    <property type="entry name" value="PROTEIN_KINASE_DOM"/>
    <property type="match status" value="1"/>
</dbReference>
<gene>
    <name evidence="2" type="ORF">ACFFJ8_03805</name>
</gene>
<dbReference type="InterPro" id="IPR000719">
    <property type="entry name" value="Prot_kinase_dom"/>
</dbReference>
<organism evidence="2 3">
    <name type="scientific">Paenibacillus mendelii</name>
    <dbReference type="NCBI Taxonomy" id="206163"/>
    <lineage>
        <taxon>Bacteria</taxon>
        <taxon>Bacillati</taxon>
        <taxon>Bacillota</taxon>
        <taxon>Bacilli</taxon>
        <taxon>Bacillales</taxon>
        <taxon>Paenibacillaceae</taxon>
        <taxon>Paenibacillus</taxon>
    </lineage>
</organism>
<protein>
    <submittedName>
        <fullName evidence="2">Serine/threonine protein kinase</fullName>
    </submittedName>
</protein>
<feature type="domain" description="Protein kinase" evidence="1">
    <location>
        <begin position="39"/>
        <end position="221"/>
    </location>
</feature>
<keyword evidence="2" id="KW-0723">Serine/threonine-protein kinase</keyword>
<reference evidence="2 3" key="1">
    <citation type="submission" date="2024-09" db="EMBL/GenBank/DDBJ databases">
        <authorList>
            <person name="Sun Q."/>
            <person name="Mori K."/>
        </authorList>
    </citation>
    <scope>NUCLEOTIDE SEQUENCE [LARGE SCALE GENOMIC DNA]</scope>
    <source>
        <strain evidence="2 3">CCM 4839</strain>
    </source>
</reference>
<dbReference type="EMBL" id="JBHLVF010000008">
    <property type="protein sequence ID" value="MFC0390498.1"/>
    <property type="molecule type" value="Genomic_DNA"/>
</dbReference>
<evidence type="ECO:0000259" key="1">
    <source>
        <dbReference type="PROSITE" id="PS50011"/>
    </source>
</evidence>